<dbReference type="Pfam" id="PF20461">
    <property type="entry name" value="DUF6714"/>
    <property type="match status" value="1"/>
</dbReference>
<sequence length="199" mass="23539">MQDNQQRIEEILSERRRHISTAPSLSERYEILLKETFPCEPGDDSLFYPKTFTGTDAEDYDNSVRIFRDKLWTEVSFDILQEKFVQFLYLTPKGKIHYLPSFLRNFFDLRLLEVEFFSYFISDLENGFFSPKFEETKKSLDEGKDFPKDLSSFESLTPLQSKMVALFLANVANLLPSDYYESQQAQRALTNYWGNYLLF</sequence>
<gene>
    <name evidence="1" type="ORF">QRO08_02820</name>
</gene>
<keyword evidence="2" id="KW-1185">Reference proteome</keyword>
<dbReference type="InterPro" id="IPR046560">
    <property type="entry name" value="DUF6714"/>
</dbReference>
<accession>A0ABY9ARR5</accession>
<name>A0ABY9ARR5_PARCI</name>
<reference evidence="1 2" key="1">
    <citation type="submission" date="2023-06" db="EMBL/GenBank/DDBJ databases">
        <authorList>
            <person name="Ham H."/>
            <person name="Park D.S."/>
        </authorList>
    </citation>
    <scope>NUCLEOTIDE SEQUENCE [LARGE SCALE GENOMIC DNA]</scope>
    <source>
        <strain evidence="1 2">KACC 17005</strain>
    </source>
</reference>
<organism evidence="1 2">
    <name type="scientific">Paracidovorax citrulli</name>
    <name type="common">Acidovorax citrulli</name>
    <dbReference type="NCBI Taxonomy" id="80869"/>
    <lineage>
        <taxon>Bacteria</taxon>
        <taxon>Pseudomonadati</taxon>
        <taxon>Pseudomonadota</taxon>
        <taxon>Betaproteobacteria</taxon>
        <taxon>Burkholderiales</taxon>
        <taxon>Comamonadaceae</taxon>
        <taxon>Paracidovorax</taxon>
    </lineage>
</organism>
<evidence type="ECO:0000313" key="2">
    <source>
        <dbReference type="Proteomes" id="UP001242732"/>
    </source>
</evidence>
<evidence type="ECO:0000313" key="1">
    <source>
        <dbReference type="EMBL" id="WIY49518.1"/>
    </source>
</evidence>
<dbReference type="GeneID" id="79789254"/>
<dbReference type="RefSeq" id="WP_011797297.1">
    <property type="nucleotide sequence ID" value="NZ_CP023687.1"/>
</dbReference>
<proteinExistence type="predicted"/>
<protein>
    <submittedName>
        <fullName evidence="1">Uncharacterized protein</fullName>
    </submittedName>
</protein>
<dbReference type="EMBL" id="CP127363">
    <property type="protein sequence ID" value="WIY49518.1"/>
    <property type="molecule type" value="Genomic_DNA"/>
</dbReference>
<dbReference type="Proteomes" id="UP001242732">
    <property type="component" value="Chromosome"/>
</dbReference>